<dbReference type="Pfam" id="PF14768">
    <property type="entry name" value="RPA_interact_C"/>
    <property type="match status" value="1"/>
</dbReference>
<dbReference type="EMBL" id="GL349436">
    <property type="protein sequence ID" value="KNC52091.1"/>
    <property type="molecule type" value="Genomic_DNA"/>
</dbReference>
<dbReference type="GO" id="GO:0006606">
    <property type="term" value="P:protein import into nucleus"/>
    <property type="evidence" value="ECO:0007669"/>
    <property type="project" value="TreeGrafter"/>
</dbReference>
<dbReference type="RefSeq" id="XP_013762096.1">
    <property type="nucleotide sequence ID" value="XM_013906642.1"/>
</dbReference>
<dbReference type="InterPro" id="IPR028159">
    <property type="entry name" value="RPA_interact_C_dom"/>
</dbReference>
<dbReference type="AlphaFoldDB" id="A0A0L0DJ46"/>
<keyword evidence="2" id="KW-0863">Zinc-finger</keyword>
<dbReference type="Proteomes" id="UP000054408">
    <property type="component" value="Unassembled WGS sequence"/>
</dbReference>
<dbReference type="OrthoDB" id="435311at2759"/>
<evidence type="ECO:0000313" key="6">
    <source>
        <dbReference type="Proteomes" id="UP000054408"/>
    </source>
</evidence>
<protein>
    <recommendedName>
        <fullName evidence="4">RPA-interacting protein C-terminal domain-containing protein</fullName>
    </recommendedName>
</protein>
<sequence length="263" mass="27266">MVVTWSDDDDEFDNYHPTGGLHASSHGSTRALSGLPSPATVLRAQWAAALGGKQSHLNPPSFAAAAAPGDALGLGMDTGMGMSIGMGMGMRGYSSDDDEFLEALEALDPTVPPPGVPDEEFDDVLALLYSELEAELGHPVAGAVSGDTGEVFDLLDEVEHVEREAALAALSTERSVICPVCCAASLGLARGVLFCQCGLRVNLARLPGIVLTLDQIHDMISAVATEHAAQCAAPPAFDLSRGPDGAQSVILSCPRCSHYAVVI</sequence>
<organism evidence="5 6">
    <name type="scientific">Thecamonas trahens ATCC 50062</name>
    <dbReference type="NCBI Taxonomy" id="461836"/>
    <lineage>
        <taxon>Eukaryota</taxon>
        <taxon>Apusozoa</taxon>
        <taxon>Apusomonadida</taxon>
        <taxon>Apusomonadidae</taxon>
        <taxon>Thecamonas</taxon>
    </lineage>
</organism>
<evidence type="ECO:0000259" key="4">
    <source>
        <dbReference type="Pfam" id="PF14768"/>
    </source>
</evidence>
<name>A0A0L0DJ46_THETB</name>
<dbReference type="GeneID" id="25560694"/>
<accession>A0A0L0DJ46</accession>
<evidence type="ECO:0000256" key="3">
    <source>
        <dbReference type="ARBA" id="ARBA00022833"/>
    </source>
</evidence>
<reference evidence="5 6" key="1">
    <citation type="submission" date="2010-05" db="EMBL/GenBank/DDBJ databases">
        <title>The Genome Sequence of Thecamonas trahens ATCC 50062.</title>
        <authorList>
            <consortium name="The Broad Institute Genome Sequencing Platform"/>
            <person name="Russ C."/>
            <person name="Cuomo C."/>
            <person name="Shea T."/>
            <person name="Young S.K."/>
            <person name="Zeng Q."/>
            <person name="Koehrsen M."/>
            <person name="Haas B."/>
            <person name="Borodovsky M."/>
            <person name="Guigo R."/>
            <person name="Alvarado L."/>
            <person name="Berlin A."/>
            <person name="Bochicchio J."/>
            <person name="Borenstein D."/>
            <person name="Chapman S."/>
            <person name="Chen Z."/>
            <person name="Freedman E."/>
            <person name="Gellesch M."/>
            <person name="Goldberg J."/>
            <person name="Griggs A."/>
            <person name="Gujja S."/>
            <person name="Heilman E."/>
            <person name="Heiman D."/>
            <person name="Hepburn T."/>
            <person name="Howarth C."/>
            <person name="Jen D."/>
            <person name="Larson L."/>
            <person name="Mehta T."/>
            <person name="Park D."/>
            <person name="Pearson M."/>
            <person name="Roberts A."/>
            <person name="Saif S."/>
            <person name="Shenoy N."/>
            <person name="Sisk P."/>
            <person name="Stolte C."/>
            <person name="Sykes S."/>
            <person name="Thomson T."/>
            <person name="Walk T."/>
            <person name="White J."/>
            <person name="Yandava C."/>
            <person name="Burger G."/>
            <person name="Gray M.W."/>
            <person name="Holland P.W.H."/>
            <person name="King N."/>
            <person name="Lang F.B.F."/>
            <person name="Roger A.J."/>
            <person name="Ruiz-Trillo I."/>
            <person name="Lander E."/>
            <person name="Nusbaum C."/>
        </authorList>
    </citation>
    <scope>NUCLEOTIDE SEQUENCE [LARGE SCALE GENOMIC DNA]</scope>
    <source>
        <strain evidence="5 6">ATCC 50062</strain>
    </source>
</reference>
<dbReference type="PANTHER" id="PTHR31742">
    <property type="entry name" value="RPA-INTERACTING PROTEIN RPAIN"/>
    <property type="match status" value="1"/>
</dbReference>
<dbReference type="PANTHER" id="PTHR31742:SF1">
    <property type="entry name" value="RPA-INTERACTING PROTEIN"/>
    <property type="match status" value="1"/>
</dbReference>
<gene>
    <name evidence="5" type="ORF">AMSG_00919</name>
</gene>
<dbReference type="GO" id="GO:0005634">
    <property type="term" value="C:nucleus"/>
    <property type="evidence" value="ECO:0007669"/>
    <property type="project" value="TreeGrafter"/>
</dbReference>
<evidence type="ECO:0000313" key="5">
    <source>
        <dbReference type="EMBL" id="KNC52091.1"/>
    </source>
</evidence>
<feature type="domain" description="RPA-interacting protein C-terminal" evidence="4">
    <location>
        <begin position="177"/>
        <end position="260"/>
    </location>
</feature>
<dbReference type="GO" id="GO:0008270">
    <property type="term" value="F:zinc ion binding"/>
    <property type="evidence" value="ECO:0007669"/>
    <property type="project" value="UniProtKB-KW"/>
</dbReference>
<proteinExistence type="predicted"/>
<evidence type="ECO:0000256" key="1">
    <source>
        <dbReference type="ARBA" id="ARBA00022723"/>
    </source>
</evidence>
<keyword evidence="1" id="KW-0479">Metal-binding</keyword>
<dbReference type="InterPro" id="IPR028156">
    <property type="entry name" value="RIP"/>
</dbReference>
<keyword evidence="6" id="KW-1185">Reference proteome</keyword>
<evidence type="ECO:0000256" key="2">
    <source>
        <dbReference type="ARBA" id="ARBA00022771"/>
    </source>
</evidence>
<keyword evidence="3" id="KW-0862">Zinc</keyword>